<keyword evidence="3" id="KW-1185">Reference proteome</keyword>
<accession>A0A2J8A9D5</accession>
<feature type="compositionally biased region" description="Low complexity" evidence="1">
    <location>
        <begin position="1"/>
        <end position="12"/>
    </location>
</feature>
<dbReference type="OrthoDB" id="539908at2759"/>
<comment type="caution">
    <text evidence="2">The sequence shown here is derived from an EMBL/GenBank/DDBJ whole genome shotgun (WGS) entry which is preliminary data.</text>
</comment>
<feature type="region of interest" description="Disordered" evidence="1">
    <location>
        <begin position="1"/>
        <end position="24"/>
    </location>
</feature>
<reference evidence="2 3" key="1">
    <citation type="journal article" date="2017" name="Mol. Biol. Evol.">
        <title>The 4-celled Tetrabaena socialis nuclear genome reveals the essential components for genetic control of cell number at the origin of multicellularity in the volvocine lineage.</title>
        <authorList>
            <person name="Featherston J."/>
            <person name="Arakaki Y."/>
            <person name="Hanschen E.R."/>
            <person name="Ferris P.J."/>
            <person name="Michod R.E."/>
            <person name="Olson B.J.S.C."/>
            <person name="Nozaki H."/>
            <person name="Durand P.M."/>
        </authorList>
    </citation>
    <scope>NUCLEOTIDE SEQUENCE [LARGE SCALE GENOMIC DNA]</scope>
    <source>
        <strain evidence="2 3">NIES-571</strain>
    </source>
</reference>
<evidence type="ECO:0000313" key="3">
    <source>
        <dbReference type="Proteomes" id="UP000236333"/>
    </source>
</evidence>
<dbReference type="AlphaFoldDB" id="A0A2J8A9D5"/>
<sequence length="204" mass="22249">MSLSLQSSPLSSHARAGRQARQPMCPIVARGARTGRSTSCAATLPDRPLGSSTVDIRQLSDIITAQAMEGGDQQHALEEIAKVLGEPLAAIKNMAFRQKTLLSLDAAEVKARVEQVAKIVDVPYETARQMCVIQPSLLTETQKQAEALQYGLRIICHDLKAEKAEIIDLIIKNPSLLHGRQMRLSVADMAHLALLREPKGRIVD</sequence>
<proteinExistence type="predicted"/>
<dbReference type="Proteomes" id="UP000236333">
    <property type="component" value="Unassembled WGS sequence"/>
</dbReference>
<name>A0A2J8A9D5_9CHLO</name>
<evidence type="ECO:0000256" key="1">
    <source>
        <dbReference type="SAM" id="MobiDB-lite"/>
    </source>
</evidence>
<gene>
    <name evidence="2" type="ORF">TSOC_004259</name>
</gene>
<organism evidence="2 3">
    <name type="scientific">Tetrabaena socialis</name>
    <dbReference type="NCBI Taxonomy" id="47790"/>
    <lineage>
        <taxon>Eukaryota</taxon>
        <taxon>Viridiplantae</taxon>
        <taxon>Chlorophyta</taxon>
        <taxon>core chlorophytes</taxon>
        <taxon>Chlorophyceae</taxon>
        <taxon>CS clade</taxon>
        <taxon>Chlamydomonadales</taxon>
        <taxon>Tetrabaenaceae</taxon>
        <taxon>Tetrabaena</taxon>
    </lineage>
</organism>
<dbReference type="EMBL" id="PGGS01000102">
    <property type="protein sequence ID" value="PNH09142.1"/>
    <property type="molecule type" value="Genomic_DNA"/>
</dbReference>
<evidence type="ECO:0000313" key="2">
    <source>
        <dbReference type="EMBL" id="PNH09142.1"/>
    </source>
</evidence>
<protein>
    <submittedName>
        <fullName evidence="2">Uncharacterized protein</fullName>
    </submittedName>
</protein>